<dbReference type="GO" id="GO:0005886">
    <property type="term" value="C:plasma membrane"/>
    <property type="evidence" value="ECO:0007669"/>
    <property type="project" value="UniProtKB-SubCell"/>
</dbReference>
<sequence length="429" mass="44312">MQRHLLIAIAIAVLLLAAVPLLLSQGLVNAAIQMLIAALFASAYNVLCGQAGMLSFGHAAYFGIGAFATVHAMNAVGGAGLLPTPLLPLAGGVGGLLLGAVAGWFATQRTGTYFAMITLAIAELLHALAPHLKGWFGGEAGVSAMRMPSLGLDFGSTVHVYYLTLTWVLACLALLFFFTLTPTGRLALGLRENGHRLAFLGYDVHRLSVLVFAISAMFSGIAGGLQVVSNEAANYVVLDAHLSAAVVLNTYIGGVKVFLGPALGAALMTFFGYAVSDLTQSWLLYQGLLFVLVMMFMPEGLAGLFGAAARLRRRIGTARFLPVLAACLAAAVLLAAGTAFAVELLQRMFSQDYRALAAAQPGGAWPPITLFGHGWLPAAASTWAVPVLLLAVGGAVLLGVQRTLRGIGAGEPAEPAVASAALPTGESTA</sequence>
<evidence type="ECO:0000256" key="2">
    <source>
        <dbReference type="ARBA" id="ARBA00022475"/>
    </source>
</evidence>
<feature type="transmembrane region" description="Helical" evidence="6">
    <location>
        <begin position="258"/>
        <end position="276"/>
    </location>
</feature>
<keyword evidence="4 6" id="KW-1133">Transmembrane helix</keyword>
<evidence type="ECO:0000256" key="3">
    <source>
        <dbReference type="ARBA" id="ARBA00022692"/>
    </source>
</evidence>
<keyword evidence="2" id="KW-1003">Cell membrane</keyword>
<feature type="transmembrane region" description="Helical" evidence="6">
    <location>
        <begin position="320"/>
        <end position="342"/>
    </location>
</feature>
<organism evidence="7 8">
    <name type="scientific">Variovorax beijingensis</name>
    <dbReference type="NCBI Taxonomy" id="2496117"/>
    <lineage>
        <taxon>Bacteria</taxon>
        <taxon>Pseudomonadati</taxon>
        <taxon>Pseudomonadota</taxon>
        <taxon>Betaproteobacteria</taxon>
        <taxon>Burkholderiales</taxon>
        <taxon>Comamonadaceae</taxon>
        <taxon>Variovorax</taxon>
    </lineage>
</organism>
<dbReference type="InterPro" id="IPR043428">
    <property type="entry name" value="LivM-like"/>
</dbReference>
<reference evidence="7 8" key="1">
    <citation type="submission" date="2019-06" db="EMBL/GenBank/DDBJ databases">
        <title>Sorghum-associated microbial communities from plants grown in Nebraska, USA.</title>
        <authorList>
            <person name="Schachtman D."/>
        </authorList>
    </citation>
    <scope>NUCLEOTIDE SEQUENCE [LARGE SCALE GENOMIC DNA]</scope>
    <source>
        <strain evidence="7 8">T529</strain>
    </source>
</reference>
<protein>
    <submittedName>
        <fullName evidence="7">Amino acid/amide ABC transporter membrane protein 2 (HAAT family)</fullName>
    </submittedName>
</protein>
<comment type="subcellular location">
    <subcellularLocation>
        <location evidence="1">Cell membrane</location>
        <topology evidence="1">Multi-pass membrane protein</topology>
    </subcellularLocation>
</comment>
<gene>
    <name evidence="7" type="ORF">FB547_110175</name>
</gene>
<comment type="caution">
    <text evidence="7">The sequence shown here is derived from an EMBL/GenBank/DDBJ whole genome shotgun (WGS) entry which is preliminary data.</text>
</comment>
<dbReference type="AlphaFoldDB" id="A0A561BEB4"/>
<keyword evidence="5 6" id="KW-0472">Membrane</keyword>
<feature type="transmembrane region" description="Helical" evidence="6">
    <location>
        <begin position="282"/>
        <end position="308"/>
    </location>
</feature>
<dbReference type="InterPro" id="IPR001851">
    <property type="entry name" value="ABC_transp_permease"/>
</dbReference>
<proteinExistence type="predicted"/>
<dbReference type="Pfam" id="PF02653">
    <property type="entry name" value="BPD_transp_2"/>
    <property type="match status" value="1"/>
</dbReference>
<accession>A0A561BEB4</accession>
<feature type="transmembrane region" description="Helical" evidence="6">
    <location>
        <begin position="30"/>
        <end position="47"/>
    </location>
</feature>
<dbReference type="Proteomes" id="UP000319722">
    <property type="component" value="Unassembled WGS sequence"/>
</dbReference>
<dbReference type="EMBL" id="VIVL01000010">
    <property type="protein sequence ID" value="TWD77213.1"/>
    <property type="molecule type" value="Genomic_DNA"/>
</dbReference>
<dbReference type="RefSeq" id="WP_261380388.1">
    <property type="nucleotide sequence ID" value="NZ_VIVL01000010.1"/>
</dbReference>
<dbReference type="GO" id="GO:0015658">
    <property type="term" value="F:branched-chain amino acid transmembrane transporter activity"/>
    <property type="evidence" value="ECO:0007669"/>
    <property type="project" value="InterPro"/>
</dbReference>
<dbReference type="PANTHER" id="PTHR30482">
    <property type="entry name" value="HIGH-AFFINITY BRANCHED-CHAIN AMINO ACID TRANSPORT SYSTEM PERMEASE"/>
    <property type="match status" value="1"/>
</dbReference>
<evidence type="ECO:0000256" key="1">
    <source>
        <dbReference type="ARBA" id="ARBA00004651"/>
    </source>
</evidence>
<name>A0A561BEB4_9BURK</name>
<evidence type="ECO:0000256" key="5">
    <source>
        <dbReference type="ARBA" id="ARBA00023136"/>
    </source>
</evidence>
<feature type="transmembrane region" description="Helical" evidence="6">
    <location>
        <begin position="86"/>
        <end position="106"/>
    </location>
</feature>
<feature type="transmembrane region" description="Helical" evidence="6">
    <location>
        <begin position="160"/>
        <end position="183"/>
    </location>
</feature>
<evidence type="ECO:0000313" key="7">
    <source>
        <dbReference type="EMBL" id="TWD77213.1"/>
    </source>
</evidence>
<feature type="transmembrane region" description="Helical" evidence="6">
    <location>
        <begin position="204"/>
        <end position="226"/>
    </location>
</feature>
<feature type="transmembrane region" description="Helical" evidence="6">
    <location>
        <begin position="375"/>
        <end position="398"/>
    </location>
</feature>
<dbReference type="CDD" id="cd06581">
    <property type="entry name" value="TM_PBP1_LivM_like"/>
    <property type="match status" value="1"/>
</dbReference>
<feature type="transmembrane region" description="Helical" evidence="6">
    <location>
        <begin position="59"/>
        <end position="80"/>
    </location>
</feature>
<dbReference type="PANTHER" id="PTHR30482:SF17">
    <property type="entry name" value="ABC TRANSPORTER ATP-BINDING PROTEIN"/>
    <property type="match status" value="1"/>
</dbReference>
<evidence type="ECO:0000256" key="4">
    <source>
        <dbReference type="ARBA" id="ARBA00022989"/>
    </source>
</evidence>
<evidence type="ECO:0000256" key="6">
    <source>
        <dbReference type="SAM" id="Phobius"/>
    </source>
</evidence>
<evidence type="ECO:0000313" key="8">
    <source>
        <dbReference type="Proteomes" id="UP000319722"/>
    </source>
</evidence>
<keyword evidence="3 6" id="KW-0812">Transmembrane</keyword>